<dbReference type="PANTHER" id="PTHR12993:SF30">
    <property type="entry name" value="N-ACETYL-ALPHA-D-GLUCOSAMINYL L-MALATE DEACETYLASE 1"/>
    <property type="match status" value="1"/>
</dbReference>
<dbReference type="GO" id="GO:0016811">
    <property type="term" value="F:hydrolase activity, acting on carbon-nitrogen (but not peptide) bonds, in linear amides"/>
    <property type="evidence" value="ECO:0007669"/>
    <property type="project" value="TreeGrafter"/>
</dbReference>
<dbReference type="EMBL" id="LVWG01000032">
    <property type="protein sequence ID" value="KZK73946.1"/>
    <property type="molecule type" value="Genomic_DNA"/>
</dbReference>
<sequence length="247" mass="27308">MESDGSRVYALAFGAHPDDVELSCGATLLKIMGEGSKVAVCDLTRGEMGTLGTPETRRKEAAEAAKAMGYRERVQLDLGDSKLFYNEENLHAVIAVIRRFRPQAVFCNPAEERHPDHVKASKLVTDACYYAGLRQLKTTDGGTPQEPHRPRHIFHYIQFRDLAPDMIVDVSDTFEASRHGLLSFTSQFWQEGESGSPATLIKRKEFLSGLEARARALGEQIGAQYGEGLIETTTPAVRTFTACFPDI</sequence>
<accession>A0A165LEZ8</accession>
<dbReference type="Gene3D" id="3.40.50.10320">
    <property type="entry name" value="LmbE-like"/>
    <property type="match status" value="1"/>
</dbReference>
<protein>
    <submittedName>
        <fullName evidence="1">Bacillithiol biosynthesis deacetylase BshB1</fullName>
    </submittedName>
</protein>
<evidence type="ECO:0000313" key="2">
    <source>
        <dbReference type="Proteomes" id="UP000076481"/>
    </source>
</evidence>
<dbReference type="PANTHER" id="PTHR12993">
    <property type="entry name" value="N-ACETYLGLUCOSAMINYL-PHOSPHATIDYLINOSITOL DE-N-ACETYLASE-RELATED"/>
    <property type="match status" value="1"/>
</dbReference>
<gene>
    <name evidence="1" type="ORF">A3K90_06885</name>
</gene>
<proteinExistence type="predicted"/>
<dbReference type="GO" id="GO:0071793">
    <property type="term" value="P:bacillithiol biosynthetic process"/>
    <property type="evidence" value="ECO:0007669"/>
    <property type="project" value="InterPro"/>
</dbReference>
<dbReference type="NCBIfam" id="TIGR04001">
    <property type="entry name" value="thiol_BshB1"/>
    <property type="match status" value="1"/>
</dbReference>
<dbReference type="SUPFAM" id="SSF102588">
    <property type="entry name" value="LmbE-like"/>
    <property type="match status" value="1"/>
</dbReference>
<dbReference type="InterPro" id="IPR003737">
    <property type="entry name" value="GlcNAc_PI_deacetylase-related"/>
</dbReference>
<reference evidence="1 2" key="1">
    <citation type="submission" date="2016-03" db="EMBL/GenBank/DDBJ databases">
        <title>Speciation and ecological success in dimly lit waters: horizontal gene transfer in a green sulfur bacteria bloom unveiled by metagenomic assembly.</title>
        <authorList>
            <person name="Llorens-Mares T."/>
            <person name="Liu Z."/>
            <person name="Allen L.Z."/>
            <person name="Rusch D.B."/>
            <person name="Craig M.T."/>
            <person name="Dupont C.L."/>
            <person name="Bryant D.A."/>
            <person name="Casamayor E.O."/>
        </authorList>
    </citation>
    <scope>NUCLEOTIDE SEQUENCE [LARGE SCALE GENOMIC DNA]</scope>
    <source>
        <strain evidence="1">CIII</strain>
    </source>
</reference>
<name>A0A165LEZ8_PELLU</name>
<comment type="caution">
    <text evidence="1">The sequence shown here is derived from an EMBL/GenBank/DDBJ whole genome shotgun (WGS) entry which is preliminary data.</text>
</comment>
<evidence type="ECO:0000313" key="1">
    <source>
        <dbReference type="EMBL" id="KZK73946.1"/>
    </source>
</evidence>
<dbReference type="InterPro" id="IPR023842">
    <property type="entry name" value="Bacillithiol_biosynth_BshB1"/>
</dbReference>
<dbReference type="Proteomes" id="UP000076481">
    <property type="component" value="Unassembled WGS sequence"/>
</dbReference>
<dbReference type="Pfam" id="PF02585">
    <property type="entry name" value="PIG-L"/>
    <property type="match status" value="1"/>
</dbReference>
<dbReference type="AlphaFoldDB" id="A0A165LEZ8"/>
<organism evidence="1 2">
    <name type="scientific">Pelodictyon luteolum</name>
    <dbReference type="NCBI Taxonomy" id="1100"/>
    <lineage>
        <taxon>Bacteria</taxon>
        <taxon>Pseudomonadati</taxon>
        <taxon>Chlorobiota</taxon>
        <taxon>Chlorobiia</taxon>
        <taxon>Chlorobiales</taxon>
        <taxon>Chlorobiaceae</taxon>
        <taxon>Chlorobium/Pelodictyon group</taxon>
        <taxon>Pelodictyon</taxon>
    </lineage>
</organism>
<dbReference type="InterPro" id="IPR024078">
    <property type="entry name" value="LmbE-like_dom_sf"/>
</dbReference>
<dbReference type="GO" id="GO:0019213">
    <property type="term" value="F:deacetylase activity"/>
    <property type="evidence" value="ECO:0007669"/>
    <property type="project" value="InterPro"/>
</dbReference>